<protein>
    <recommendedName>
        <fullName evidence="2 10">7,8-didemethyl-8-hydroxy-5-deazariboflavin synthase</fullName>
        <ecNumber evidence="2 10">4.3.1.32</ecNumber>
    </recommendedName>
    <alternativeName>
        <fullName evidence="10">FO synthase subunit 1</fullName>
    </alternativeName>
</protein>
<comment type="similarity">
    <text evidence="10">Belongs to the radical SAM superfamily. CofG family.</text>
</comment>
<dbReference type="Proteomes" id="UP000281431">
    <property type="component" value="Unassembled WGS sequence"/>
</dbReference>
<dbReference type="OrthoDB" id="35347at2157"/>
<keyword evidence="5 10" id="KW-0479">Metal-binding</keyword>
<feature type="domain" description="Radical SAM core" evidence="12">
    <location>
        <begin position="36"/>
        <end position="272"/>
    </location>
</feature>
<dbReference type="InterPro" id="IPR013785">
    <property type="entry name" value="Aldolase_TIM"/>
</dbReference>
<feature type="binding site" evidence="10">
    <location>
        <position position="50"/>
    </location>
    <ligand>
        <name>[4Fe-4S] cluster</name>
        <dbReference type="ChEBI" id="CHEBI:49883"/>
        <note>4Fe-4S-S-AdoMet</note>
    </ligand>
</feature>
<dbReference type="GO" id="GO:0016765">
    <property type="term" value="F:transferase activity, transferring alkyl or aryl (other than methyl) groups"/>
    <property type="evidence" value="ECO:0007669"/>
    <property type="project" value="InterPro"/>
</dbReference>
<evidence type="ECO:0000256" key="6">
    <source>
        <dbReference type="ARBA" id="ARBA00023004"/>
    </source>
</evidence>
<name>A0A3N6MDF5_NATCH</name>
<feature type="binding site" evidence="10">
    <location>
        <position position="54"/>
    </location>
    <ligand>
        <name>[4Fe-4S] cluster</name>
        <dbReference type="ChEBI" id="CHEBI:49883"/>
        <note>4Fe-4S-S-AdoMet</note>
    </ligand>
</feature>
<dbReference type="GO" id="GO:0005506">
    <property type="term" value="F:iron ion binding"/>
    <property type="evidence" value="ECO:0007669"/>
    <property type="project" value="UniProtKB-UniRule"/>
</dbReference>
<dbReference type="InterPro" id="IPR019939">
    <property type="entry name" value="CofG_family"/>
</dbReference>
<evidence type="ECO:0000259" key="12">
    <source>
        <dbReference type="PROSITE" id="PS51918"/>
    </source>
</evidence>
<keyword evidence="3 10" id="KW-0004">4Fe-4S</keyword>
<gene>
    <name evidence="10 13" type="primary">cofG</name>
    <name evidence="13" type="ORF">EA472_16375</name>
</gene>
<dbReference type="PROSITE" id="PS51918">
    <property type="entry name" value="RADICAL_SAM"/>
    <property type="match status" value="1"/>
</dbReference>
<dbReference type="Pfam" id="PF04055">
    <property type="entry name" value="Radical_SAM"/>
    <property type="match status" value="1"/>
</dbReference>
<dbReference type="InterPro" id="IPR058240">
    <property type="entry name" value="rSAM_sf"/>
</dbReference>
<proteinExistence type="inferred from homology"/>
<dbReference type="UniPathway" id="UPA00072"/>
<dbReference type="SMART" id="SM00729">
    <property type="entry name" value="Elp3"/>
    <property type="match status" value="1"/>
</dbReference>
<evidence type="ECO:0000256" key="7">
    <source>
        <dbReference type="ARBA" id="ARBA00023014"/>
    </source>
</evidence>
<organism evidence="13 14">
    <name type="scientific">Natrarchaeobius chitinivorans</name>
    <dbReference type="NCBI Taxonomy" id="1679083"/>
    <lineage>
        <taxon>Archaea</taxon>
        <taxon>Methanobacteriati</taxon>
        <taxon>Methanobacteriota</taxon>
        <taxon>Stenosarchaea group</taxon>
        <taxon>Halobacteria</taxon>
        <taxon>Halobacteriales</taxon>
        <taxon>Natrialbaceae</taxon>
        <taxon>Natrarchaeobius</taxon>
    </lineage>
</organism>
<keyword evidence="8 10" id="KW-0456">Lyase</keyword>
<accession>A0A3N6MDF5</accession>
<evidence type="ECO:0000256" key="5">
    <source>
        <dbReference type="ARBA" id="ARBA00022723"/>
    </source>
</evidence>
<keyword evidence="14" id="KW-1185">Reference proteome</keyword>
<dbReference type="EMBL" id="REFZ01000012">
    <property type="protein sequence ID" value="RQG98794.1"/>
    <property type="molecule type" value="Genomic_DNA"/>
</dbReference>
<dbReference type="CDD" id="cd01335">
    <property type="entry name" value="Radical_SAM"/>
    <property type="match status" value="1"/>
</dbReference>
<dbReference type="InterPro" id="IPR006638">
    <property type="entry name" value="Elp3/MiaA/NifB-like_rSAM"/>
</dbReference>
<dbReference type="PANTHER" id="PTHR43076">
    <property type="entry name" value="FO SYNTHASE (COFH)"/>
    <property type="match status" value="1"/>
</dbReference>
<keyword evidence="4 10" id="KW-0949">S-adenosyl-L-methionine</keyword>
<dbReference type="GO" id="GO:0051539">
    <property type="term" value="F:4 iron, 4 sulfur cluster binding"/>
    <property type="evidence" value="ECO:0007669"/>
    <property type="project" value="UniProtKB-KW"/>
</dbReference>
<dbReference type="GO" id="GO:0044689">
    <property type="term" value="F:7,8-didemethyl-8-hydroxy-5-deazariboflavin synthase activity"/>
    <property type="evidence" value="ECO:0007669"/>
    <property type="project" value="UniProtKB-EC"/>
</dbReference>
<keyword evidence="7 10" id="KW-0411">Iron-sulfur</keyword>
<reference evidence="13 14" key="1">
    <citation type="submission" date="2018-10" db="EMBL/GenBank/DDBJ databases">
        <title>Natrarchaeobius chitinivorans gen. nov., sp. nov., and Natrarchaeobius haloalkaliphilus sp. nov., alkaliphilic, chitin-utilizing haloarchaea from hypersaline alkaline lakes.</title>
        <authorList>
            <person name="Sorokin D.Y."/>
            <person name="Elcheninov A.G."/>
            <person name="Kostrikina N.A."/>
            <person name="Bale N.J."/>
            <person name="Sinninghe Damste J.S."/>
            <person name="Khijniak T.V."/>
            <person name="Kublanov I.V."/>
            <person name="Toshchakov S.V."/>
        </authorList>
    </citation>
    <scope>NUCLEOTIDE SEQUENCE [LARGE SCALE GENOMIC DNA]</scope>
    <source>
        <strain evidence="13 14">AArcht7</strain>
    </source>
</reference>
<comment type="caution">
    <text evidence="13">The sequence shown here is derived from an EMBL/GenBank/DDBJ whole genome shotgun (WGS) entry which is preliminary data.</text>
</comment>
<dbReference type="PANTHER" id="PTHR43076:SF15">
    <property type="entry name" value="7,8-DIDEMETHYL-8-HYDROXY-5-DEAZARIBOFLAVIN SYNTHASE"/>
    <property type="match status" value="1"/>
</dbReference>
<dbReference type="Gene3D" id="3.20.20.70">
    <property type="entry name" value="Aldolase class I"/>
    <property type="match status" value="1"/>
</dbReference>
<evidence type="ECO:0000256" key="3">
    <source>
        <dbReference type="ARBA" id="ARBA00022485"/>
    </source>
</evidence>
<evidence type="ECO:0000256" key="1">
    <source>
        <dbReference type="ARBA" id="ARBA00004712"/>
    </source>
</evidence>
<evidence type="ECO:0000256" key="4">
    <source>
        <dbReference type="ARBA" id="ARBA00022691"/>
    </source>
</evidence>
<comment type="catalytic activity">
    <reaction evidence="9 10">
        <text>5-amino-5-(4-hydroxybenzyl)-6-(D-ribitylimino)-5,6-dihydrouracil + S-adenosyl-L-methionine = 7,8-didemethyl-8-hydroxy-5-deazariboflavin + 5'-deoxyadenosine + L-methionine + NH4(+) + H(+)</text>
        <dbReference type="Rhea" id="RHEA:55204"/>
        <dbReference type="ChEBI" id="CHEBI:15378"/>
        <dbReference type="ChEBI" id="CHEBI:17319"/>
        <dbReference type="ChEBI" id="CHEBI:28938"/>
        <dbReference type="ChEBI" id="CHEBI:57844"/>
        <dbReference type="ChEBI" id="CHEBI:59789"/>
        <dbReference type="ChEBI" id="CHEBI:59904"/>
        <dbReference type="ChEBI" id="CHEBI:85936"/>
        <dbReference type="EC" id="4.3.1.32"/>
    </reaction>
</comment>
<evidence type="ECO:0000256" key="8">
    <source>
        <dbReference type="ARBA" id="ARBA00023239"/>
    </source>
</evidence>
<dbReference type="SFLD" id="SFLDF00294">
    <property type="entry name" value="7_8-didemethyl-8-hydroxy-5-dea"/>
    <property type="match status" value="1"/>
</dbReference>
<dbReference type="SFLD" id="SFLDG01388">
    <property type="entry name" value="7_8-didemethyl-8-hydroxy-5-dea"/>
    <property type="match status" value="1"/>
</dbReference>
<evidence type="ECO:0000256" key="11">
    <source>
        <dbReference type="SAM" id="MobiDB-lite"/>
    </source>
</evidence>
<dbReference type="NCBIfam" id="NF004884">
    <property type="entry name" value="PRK06245.1"/>
    <property type="match status" value="1"/>
</dbReference>
<dbReference type="InterPro" id="IPR007197">
    <property type="entry name" value="rSAM"/>
</dbReference>
<dbReference type="InterPro" id="IPR034405">
    <property type="entry name" value="F420"/>
</dbReference>
<comment type="pathway">
    <text evidence="1 10">Cofactor biosynthesis; coenzyme F0 biosynthesis.</text>
</comment>
<dbReference type="SFLD" id="SFLDG01064">
    <property type="entry name" value="F420__menaquinone_cofactor_bio"/>
    <property type="match status" value="1"/>
</dbReference>
<evidence type="ECO:0000256" key="10">
    <source>
        <dbReference type="HAMAP-Rule" id="MF_01611"/>
    </source>
</evidence>
<feature type="binding site" evidence="10">
    <location>
        <position position="57"/>
    </location>
    <ligand>
        <name>[4Fe-4S] cluster</name>
        <dbReference type="ChEBI" id="CHEBI:49883"/>
        <note>4Fe-4S-S-AdoMet</note>
    </ligand>
</feature>
<dbReference type="SFLD" id="SFLDS00029">
    <property type="entry name" value="Radical_SAM"/>
    <property type="match status" value="1"/>
</dbReference>
<dbReference type="NCBIfam" id="TIGR03550">
    <property type="entry name" value="F420_cofG"/>
    <property type="match status" value="1"/>
</dbReference>
<keyword evidence="6 10" id="KW-0408">Iron</keyword>
<dbReference type="EC" id="4.3.1.32" evidence="2 10"/>
<comment type="subunit">
    <text evidence="10">The FO synthase complex consists of two subunits, CofG and CofH.</text>
</comment>
<evidence type="ECO:0000313" key="13">
    <source>
        <dbReference type="EMBL" id="RQG98794.1"/>
    </source>
</evidence>
<feature type="region of interest" description="Disordered" evidence="11">
    <location>
        <begin position="336"/>
        <end position="381"/>
    </location>
</feature>
<evidence type="ECO:0000256" key="2">
    <source>
        <dbReference type="ARBA" id="ARBA00012126"/>
    </source>
</evidence>
<comment type="cofactor">
    <cofactor evidence="10">
        <name>[4Fe-4S] cluster</name>
        <dbReference type="ChEBI" id="CHEBI:49883"/>
    </cofactor>
    <text evidence="10">Binds 1 [4Fe-4S] cluster. The cluster is coordinated with 3 cysteines and an exchangeable S-adenosyl-L-methionine.</text>
</comment>
<evidence type="ECO:0000313" key="14">
    <source>
        <dbReference type="Proteomes" id="UP000281431"/>
    </source>
</evidence>
<evidence type="ECO:0000256" key="9">
    <source>
        <dbReference type="ARBA" id="ARBA00048974"/>
    </source>
</evidence>
<sequence length="394" mass="43087">MIPGADEYGVEIAIDEADVEALLSVDPDDVDAPPSLTFARNVFVPLTTACRYTCTYCTYFDPPGRASLLSLEEVREICRRGADAGCTEALFTFGDDPDDRYAEINVQLAEWGHDSIHTYLREACEVALAEGLLPHANPGDQTREQMAAVADVNASMGVMLETTAEVDAHAGPRRKEPGQRLRTIRTAGELDVAFTTGILVGIGETWRDRAESLLAIAEMHDRYDHVQEVIVQPVVNNERWSGGSPDLETMRRVTAMARVALPEEVSVQVPPNLAPARELIDCGVDDLGGVSPVTDDHVNPEYAWPALRELEEIAASAGLPLRERLPVYERFLPPDLRPDDFDGVPADGAGSDEPDDAAAGEREWISPPIREALSADDDAGRRYRRVLESTERGV</sequence>
<dbReference type="SUPFAM" id="SSF102114">
    <property type="entry name" value="Radical SAM enzymes"/>
    <property type="match status" value="1"/>
</dbReference>
<dbReference type="AlphaFoldDB" id="A0A3N6MDF5"/>
<comment type="function">
    <text evidence="10">Catalyzes the radical-mediated synthesis of 7,8-didemethyl-8-hydroxy-5-deazariboflavin (FO) from 5-amino-5-(4-hydroxybenzyl)-6-(D-ribitylimino)-5,6-dihydrouracil.</text>
</comment>
<dbReference type="HAMAP" id="MF_01611">
    <property type="entry name" value="FO_synth_sub1"/>
    <property type="match status" value="1"/>
</dbReference>